<reference evidence="4 5" key="1">
    <citation type="submission" date="2018-08" db="EMBL/GenBank/DDBJ databases">
        <title>The metabolism and importance of syntrophic acetate oxidation coupled to methane or sulfide production in haloalkaline environments.</title>
        <authorList>
            <person name="Timmers P.H.A."/>
            <person name="Vavourakis C.D."/>
            <person name="Sorokin D.Y."/>
            <person name="Sinninghe Damste J.S."/>
            <person name="Muyzer G."/>
            <person name="Stams A.J.M."/>
            <person name="Plugge C.M."/>
        </authorList>
    </citation>
    <scope>NUCLEOTIDE SEQUENCE [LARGE SCALE GENOMIC DNA]</scope>
    <source>
        <strain evidence="4">MSAO_Arc3</strain>
    </source>
</reference>
<dbReference type="SUPFAM" id="SSF54506">
    <property type="entry name" value="Diaminopimelate epimerase-like"/>
    <property type="match status" value="1"/>
</dbReference>
<dbReference type="EC" id="5.1.1.7" evidence="3"/>
<dbReference type="GO" id="GO:0009089">
    <property type="term" value="P:lysine biosynthetic process via diaminopimelate"/>
    <property type="evidence" value="ECO:0007669"/>
    <property type="project" value="UniProtKB-UniRule"/>
</dbReference>
<evidence type="ECO:0000256" key="2">
    <source>
        <dbReference type="ARBA" id="ARBA00023235"/>
    </source>
</evidence>
<evidence type="ECO:0000256" key="3">
    <source>
        <dbReference type="NCBIfam" id="TIGR00652"/>
    </source>
</evidence>
<dbReference type="EMBL" id="QZAB01000201">
    <property type="protein sequence ID" value="RQD88353.1"/>
    <property type="molecule type" value="Genomic_DNA"/>
</dbReference>
<feature type="non-terminal residue" evidence="4">
    <location>
        <position position="165"/>
    </location>
</feature>
<evidence type="ECO:0000313" key="4">
    <source>
        <dbReference type="EMBL" id="RQD88353.1"/>
    </source>
</evidence>
<dbReference type="NCBIfam" id="TIGR00652">
    <property type="entry name" value="DapF"/>
    <property type="match status" value="1"/>
</dbReference>
<dbReference type="AlphaFoldDB" id="A0A3R7XIL9"/>
<keyword evidence="2 4" id="KW-0413">Isomerase</keyword>
<dbReference type="PANTHER" id="PTHR31689">
    <property type="entry name" value="DIAMINOPIMELATE EPIMERASE, CHLOROPLASTIC"/>
    <property type="match status" value="1"/>
</dbReference>
<protein>
    <recommendedName>
        <fullName evidence="3">Diaminopimelate epimerase</fullName>
        <ecNumber evidence="3">5.1.1.7</ecNumber>
    </recommendedName>
</protein>
<organism evidence="4 5">
    <name type="scientific">Methanosalsum natronophilum</name>
    <dbReference type="NCBI Taxonomy" id="768733"/>
    <lineage>
        <taxon>Archaea</taxon>
        <taxon>Methanobacteriati</taxon>
        <taxon>Methanobacteriota</taxon>
        <taxon>Stenosarchaea group</taxon>
        <taxon>Methanomicrobia</taxon>
        <taxon>Methanosarcinales</taxon>
        <taxon>Methanosarcinaceae</taxon>
        <taxon>Methanosalsum</taxon>
    </lineage>
</organism>
<sequence>MTEFTKIHGNGNDFIIIDETSEKIVPDNEKANFAVEYCDRRFGVGGDGVIFISRPENADLKMRLFQPDASEAEMCGNGIRCLVKYAYDNQYIPIGESTVETMVGTLKVSTREGEGKFWVNVNMGAPFEKRKDLPAEGEPESEFMDVEMHGYEVSVVNTGVPHAIV</sequence>
<dbReference type="Proteomes" id="UP000284763">
    <property type="component" value="Unassembled WGS sequence"/>
</dbReference>
<comment type="caution">
    <text evidence="4">The sequence shown here is derived from an EMBL/GenBank/DDBJ whole genome shotgun (WGS) entry which is preliminary data.</text>
</comment>
<dbReference type="GO" id="GO:0005829">
    <property type="term" value="C:cytosol"/>
    <property type="evidence" value="ECO:0007669"/>
    <property type="project" value="TreeGrafter"/>
</dbReference>
<dbReference type="Pfam" id="PF01678">
    <property type="entry name" value="DAP_epimerase"/>
    <property type="match status" value="1"/>
</dbReference>
<evidence type="ECO:0000313" key="5">
    <source>
        <dbReference type="Proteomes" id="UP000284763"/>
    </source>
</evidence>
<comment type="similarity">
    <text evidence="1">Belongs to the diaminopimelate epimerase family.</text>
</comment>
<dbReference type="Gene3D" id="3.10.310.10">
    <property type="entry name" value="Diaminopimelate Epimerase, Chain A, domain 1"/>
    <property type="match status" value="2"/>
</dbReference>
<dbReference type="InterPro" id="IPR001653">
    <property type="entry name" value="DAP_epimerase_DapF"/>
</dbReference>
<dbReference type="PANTHER" id="PTHR31689:SF0">
    <property type="entry name" value="DIAMINOPIMELATE EPIMERASE"/>
    <property type="match status" value="1"/>
</dbReference>
<gene>
    <name evidence="4" type="primary">dapF</name>
    <name evidence="4" type="ORF">D5R95_02960</name>
</gene>
<proteinExistence type="inferred from homology"/>
<dbReference type="GO" id="GO:0008837">
    <property type="term" value="F:diaminopimelate epimerase activity"/>
    <property type="evidence" value="ECO:0007669"/>
    <property type="project" value="UniProtKB-UniRule"/>
</dbReference>
<accession>A0A3R7XIL9</accession>
<evidence type="ECO:0000256" key="1">
    <source>
        <dbReference type="ARBA" id="ARBA00010219"/>
    </source>
</evidence>
<name>A0A3R7XIL9_9EURY</name>